<comment type="function">
    <text evidence="1">Thiol-specific peroxidase that catalyzes the reduction of hydrogen peroxide and organic hydroperoxides to water and alcohols, respectively. Plays a role in cell protection against oxidative stress by detoxifying peroxides and as sensor of hydrogen peroxide-mediated signaling events.</text>
</comment>
<dbReference type="InterPro" id="IPR050924">
    <property type="entry name" value="Peroxiredoxin_BCP/PrxQ"/>
</dbReference>
<evidence type="ECO:0000256" key="3">
    <source>
        <dbReference type="ARBA" id="ARBA00013017"/>
    </source>
</evidence>
<dbReference type="AlphaFoldDB" id="A0A2N3IIU3"/>
<keyword evidence="6" id="KW-0560">Oxidoreductase</keyword>
<evidence type="ECO:0000256" key="5">
    <source>
        <dbReference type="ARBA" id="ARBA00022862"/>
    </source>
</evidence>
<keyword evidence="4" id="KW-0575">Peroxidase</keyword>
<evidence type="ECO:0000313" key="15">
    <source>
        <dbReference type="EMBL" id="PKQ70178.1"/>
    </source>
</evidence>
<keyword evidence="5" id="KW-0049">Antioxidant</keyword>
<evidence type="ECO:0000256" key="8">
    <source>
        <dbReference type="ARBA" id="ARBA00023284"/>
    </source>
</evidence>
<dbReference type="EC" id="1.11.1.24" evidence="3"/>
<evidence type="ECO:0000256" key="1">
    <source>
        <dbReference type="ARBA" id="ARBA00003330"/>
    </source>
</evidence>
<feature type="domain" description="Thioredoxin" evidence="14">
    <location>
        <begin position="4"/>
        <end position="151"/>
    </location>
</feature>
<dbReference type="PROSITE" id="PS51352">
    <property type="entry name" value="THIOREDOXIN_2"/>
    <property type="match status" value="1"/>
</dbReference>
<dbReference type="FunFam" id="3.40.30.10:FF:000007">
    <property type="entry name" value="Thioredoxin-dependent thiol peroxidase"/>
    <property type="match status" value="1"/>
</dbReference>
<dbReference type="InterPro" id="IPR000866">
    <property type="entry name" value="AhpC/TSA"/>
</dbReference>
<dbReference type="GO" id="GO:0045454">
    <property type="term" value="P:cell redox homeostasis"/>
    <property type="evidence" value="ECO:0007669"/>
    <property type="project" value="TreeGrafter"/>
</dbReference>
<dbReference type="InterPro" id="IPR013766">
    <property type="entry name" value="Thioredoxin_domain"/>
</dbReference>
<dbReference type="GO" id="GO:0034599">
    <property type="term" value="P:cellular response to oxidative stress"/>
    <property type="evidence" value="ECO:0007669"/>
    <property type="project" value="TreeGrafter"/>
</dbReference>
<dbReference type="Pfam" id="PF00578">
    <property type="entry name" value="AhpC-TSA"/>
    <property type="match status" value="1"/>
</dbReference>
<dbReference type="CDD" id="cd03017">
    <property type="entry name" value="PRX_BCP"/>
    <property type="match status" value="1"/>
</dbReference>
<dbReference type="EMBL" id="NKXO01000010">
    <property type="protein sequence ID" value="PKQ70178.1"/>
    <property type="molecule type" value="Genomic_DNA"/>
</dbReference>
<dbReference type="PANTHER" id="PTHR42801:SF4">
    <property type="entry name" value="AHPC_TSA FAMILY PROTEIN"/>
    <property type="match status" value="1"/>
</dbReference>
<dbReference type="GO" id="GO:0008379">
    <property type="term" value="F:thioredoxin peroxidase activity"/>
    <property type="evidence" value="ECO:0007669"/>
    <property type="project" value="TreeGrafter"/>
</dbReference>
<dbReference type="PIRSF" id="PIRSF000239">
    <property type="entry name" value="AHPC"/>
    <property type="match status" value="1"/>
</dbReference>
<dbReference type="InterPro" id="IPR036249">
    <property type="entry name" value="Thioredoxin-like_sf"/>
</dbReference>
<protein>
    <recommendedName>
        <fullName evidence="3">thioredoxin-dependent peroxiredoxin</fullName>
        <ecNumber evidence="3">1.11.1.24</ecNumber>
    </recommendedName>
    <alternativeName>
        <fullName evidence="9">Thioredoxin peroxidase</fullName>
    </alternativeName>
    <alternativeName>
        <fullName evidence="11">Thioredoxin-dependent peroxiredoxin Bcp</fullName>
    </alternativeName>
</protein>
<comment type="catalytic activity">
    <reaction evidence="12">
        <text>a hydroperoxide + [thioredoxin]-dithiol = an alcohol + [thioredoxin]-disulfide + H2O</text>
        <dbReference type="Rhea" id="RHEA:62620"/>
        <dbReference type="Rhea" id="RHEA-COMP:10698"/>
        <dbReference type="Rhea" id="RHEA-COMP:10700"/>
        <dbReference type="ChEBI" id="CHEBI:15377"/>
        <dbReference type="ChEBI" id="CHEBI:29950"/>
        <dbReference type="ChEBI" id="CHEBI:30879"/>
        <dbReference type="ChEBI" id="CHEBI:35924"/>
        <dbReference type="ChEBI" id="CHEBI:50058"/>
        <dbReference type="EC" id="1.11.1.24"/>
    </reaction>
</comment>
<evidence type="ECO:0000313" key="16">
    <source>
        <dbReference type="Proteomes" id="UP000233387"/>
    </source>
</evidence>
<keyword evidence="8" id="KW-0676">Redox-active center</keyword>
<dbReference type="PANTHER" id="PTHR42801">
    <property type="entry name" value="THIOREDOXIN-DEPENDENT PEROXIDE REDUCTASE"/>
    <property type="match status" value="1"/>
</dbReference>
<comment type="similarity">
    <text evidence="10">Belongs to the peroxiredoxin family. BCP/PrxQ subfamily.</text>
</comment>
<reference evidence="15 16" key="1">
    <citation type="submission" date="2017-06" db="EMBL/GenBank/DDBJ databases">
        <title>Raineya orbicola gen. nov., sp. nov. a slightly thermophilic bacterium of the phylum Bacteroidetes and the description of Raineyaceae fam. nov.</title>
        <authorList>
            <person name="Albuquerque L."/>
            <person name="Polonia A.R.M."/>
            <person name="Barroso C."/>
            <person name="Froufe H.J.C."/>
            <person name="Lage O."/>
            <person name="Lobo-Da-Cunha A."/>
            <person name="Egas C."/>
            <person name="Da Costa M.S."/>
        </authorList>
    </citation>
    <scope>NUCLEOTIDE SEQUENCE [LARGE SCALE GENOMIC DNA]</scope>
    <source>
        <strain evidence="15 16">SPSPC-11</strain>
    </source>
</reference>
<proteinExistence type="inferred from homology"/>
<evidence type="ECO:0000256" key="12">
    <source>
        <dbReference type="ARBA" id="ARBA00049091"/>
    </source>
</evidence>
<organism evidence="15 16">
    <name type="scientific">Raineya orbicola</name>
    <dbReference type="NCBI Taxonomy" id="2016530"/>
    <lineage>
        <taxon>Bacteria</taxon>
        <taxon>Pseudomonadati</taxon>
        <taxon>Bacteroidota</taxon>
        <taxon>Cytophagia</taxon>
        <taxon>Cytophagales</taxon>
        <taxon>Raineyaceae</taxon>
        <taxon>Raineya</taxon>
    </lineage>
</organism>
<comment type="caution">
    <text evidence="15">The sequence shown here is derived from an EMBL/GenBank/DDBJ whole genome shotgun (WGS) entry which is preliminary data.</text>
</comment>
<dbReference type="NCBIfam" id="NF006960">
    <property type="entry name" value="PRK09437.1"/>
    <property type="match status" value="1"/>
</dbReference>
<feature type="active site" description="Cysteine sulfenic acid (-SOH) intermediate; for peroxidase activity" evidence="13">
    <location>
        <position position="48"/>
    </location>
</feature>
<sequence length="151" mass="17114">MATLKVGDKAPLFDAKDQNGNPIALKDFLGKGKKVVLYFYPKDDTSGCTAQACNLRDNYEKLSQNNFQVIGVSIDDEKSHQKFITKYNLPFPLVADTDRKVVEAYGVWQEKSMYGKKYMGTVRITFIINSEGIIEKIIDKVKTKEHAEQIL</sequence>
<dbReference type="SUPFAM" id="SSF52833">
    <property type="entry name" value="Thioredoxin-like"/>
    <property type="match status" value="1"/>
</dbReference>
<evidence type="ECO:0000256" key="9">
    <source>
        <dbReference type="ARBA" id="ARBA00032824"/>
    </source>
</evidence>
<evidence type="ECO:0000256" key="7">
    <source>
        <dbReference type="ARBA" id="ARBA00023157"/>
    </source>
</evidence>
<keyword evidence="7" id="KW-1015">Disulfide bond</keyword>
<evidence type="ECO:0000256" key="13">
    <source>
        <dbReference type="PIRSR" id="PIRSR000239-1"/>
    </source>
</evidence>
<dbReference type="OrthoDB" id="9812811at2"/>
<dbReference type="InterPro" id="IPR024706">
    <property type="entry name" value="Peroxiredoxin_AhpC-typ"/>
</dbReference>
<dbReference type="GO" id="GO:0005737">
    <property type="term" value="C:cytoplasm"/>
    <property type="evidence" value="ECO:0007669"/>
    <property type="project" value="TreeGrafter"/>
</dbReference>
<evidence type="ECO:0000259" key="14">
    <source>
        <dbReference type="PROSITE" id="PS51352"/>
    </source>
</evidence>
<evidence type="ECO:0000256" key="10">
    <source>
        <dbReference type="ARBA" id="ARBA00038489"/>
    </source>
</evidence>
<keyword evidence="16" id="KW-1185">Reference proteome</keyword>
<accession>A0A2N3IIU3</accession>
<evidence type="ECO:0000256" key="6">
    <source>
        <dbReference type="ARBA" id="ARBA00023002"/>
    </source>
</evidence>
<evidence type="ECO:0000256" key="4">
    <source>
        <dbReference type="ARBA" id="ARBA00022559"/>
    </source>
</evidence>
<dbReference type="Gene3D" id="3.40.30.10">
    <property type="entry name" value="Glutaredoxin"/>
    <property type="match status" value="1"/>
</dbReference>
<dbReference type="Proteomes" id="UP000233387">
    <property type="component" value="Unassembled WGS sequence"/>
</dbReference>
<evidence type="ECO:0000256" key="11">
    <source>
        <dbReference type="ARBA" id="ARBA00042639"/>
    </source>
</evidence>
<evidence type="ECO:0000256" key="2">
    <source>
        <dbReference type="ARBA" id="ARBA00011245"/>
    </source>
</evidence>
<name>A0A2N3IIU3_9BACT</name>
<comment type="subunit">
    <text evidence="2">Monomer.</text>
</comment>
<dbReference type="RefSeq" id="WP_101358095.1">
    <property type="nucleotide sequence ID" value="NZ_NKXO01000010.1"/>
</dbReference>
<gene>
    <name evidence="15" type="ORF">Rain11_0838</name>
</gene>